<dbReference type="GO" id="GO:0008033">
    <property type="term" value="P:tRNA processing"/>
    <property type="evidence" value="ECO:0007669"/>
    <property type="project" value="UniProtKB-KW"/>
</dbReference>
<dbReference type="InterPro" id="IPR002125">
    <property type="entry name" value="CMP_dCMP_dom"/>
</dbReference>
<dbReference type="Proteomes" id="UP001607302">
    <property type="component" value="Unassembled WGS sequence"/>
</dbReference>
<sequence>MEGGTCPTLPSAPTRASRFPRGKKRKMSNAAARSSKESRTESVARSWTPKPVLDPEITKDLPLIDAYVGILKEKKDISKAIKAISIVLPGFDHLKRCSSNKILLASVKSFDTNDDTPNQERLKAFLEEKAFDLGLLEDDLRVVKVPGTSARSKAQAARASKVWPLKFHPDPFLEAIVDGSIFNEDQLRGIDKYMMVAVTAAKLEAVGDSNCNGSAVIVDPEDGGKVLAIAASKMDRHPMWHASMLAVDLVAKLHGGGAWNLYEEERVGPSRVAEGSFERRMKTIKRKYEEEAPLCYPRTLSDIEIPSVGSLEAKWKLQGRRNNGPKKADVIAEPSTSEKCGPYLCTGCWVFLLKEPCPMCAMALLHSRAARIFYGASNERTGVLGSNGTLHALPGLNHRYLVWSGILEGVCKEVANEIQRRNVEPVD</sequence>
<evidence type="ECO:0000313" key="5">
    <source>
        <dbReference type="EMBL" id="KAL2725061.1"/>
    </source>
</evidence>
<evidence type="ECO:0000256" key="2">
    <source>
        <dbReference type="ARBA" id="ARBA00038160"/>
    </source>
</evidence>
<evidence type="ECO:0000256" key="1">
    <source>
        <dbReference type="ARBA" id="ARBA00022694"/>
    </source>
</evidence>
<proteinExistence type="inferred from homology"/>
<evidence type="ECO:0000256" key="3">
    <source>
        <dbReference type="SAM" id="MobiDB-lite"/>
    </source>
</evidence>
<keyword evidence="6" id="KW-1185">Reference proteome</keyword>
<evidence type="ECO:0000313" key="6">
    <source>
        <dbReference type="Proteomes" id="UP001607302"/>
    </source>
</evidence>
<name>A0ABD2AXE8_VESSQ</name>
<feature type="domain" description="CMP/dCMP-type deaminase" evidence="4">
    <location>
        <begin position="279"/>
        <end position="387"/>
    </location>
</feature>
<dbReference type="InterPro" id="IPR016193">
    <property type="entry name" value="Cytidine_deaminase-like"/>
</dbReference>
<comment type="caution">
    <text evidence="5">The sequence shown here is derived from an EMBL/GenBank/DDBJ whole genome shotgun (WGS) entry which is preliminary data.</text>
</comment>
<gene>
    <name evidence="5" type="ORF">V1478_007734</name>
</gene>
<accession>A0ABD2AXE8</accession>
<comment type="similarity">
    <text evidence="2">Belongs to the cytidine and deoxycytidylate deaminase family. ADAT3 subfamily.</text>
</comment>
<dbReference type="AlphaFoldDB" id="A0ABD2AXE8"/>
<dbReference type="PROSITE" id="PS51747">
    <property type="entry name" value="CYT_DCMP_DEAMINASES_2"/>
    <property type="match status" value="1"/>
</dbReference>
<dbReference type="PANTHER" id="PTHR11079:SF156">
    <property type="entry name" value="INACTIVE TRNA-SPECIFIC ADENOSINE DEAMINASE-LIKE PROTEIN 3-RELATED"/>
    <property type="match status" value="1"/>
</dbReference>
<keyword evidence="1" id="KW-0819">tRNA processing</keyword>
<feature type="compositionally biased region" description="Basic residues" evidence="3">
    <location>
        <begin position="18"/>
        <end position="27"/>
    </location>
</feature>
<feature type="region of interest" description="Disordered" evidence="3">
    <location>
        <begin position="1"/>
        <end position="47"/>
    </location>
</feature>
<evidence type="ECO:0000259" key="4">
    <source>
        <dbReference type="PROSITE" id="PS51747"/>
    </source>
</evidence>
<dbReference type="GO" id="GO:0046872">
    <property type="term" value="F:metal ion binding"/>
    <property type="evidence" value="ECO:0007669"/>
    <property type="project" value="UniProtKB-KW"/>
</dbReference>
<protein>
    <submittedName>
        <fullName evidence="5">Inactive tRNA-specific adenosine deaminase-like protein 3</fullName>
    </submittedName>
</protein>
<dbReference type="SUPFAM" id="SSF53927">
    <property type="entry name" value="Cytidine deaminase-like"/>
    <property type="match status" value="1"/>
</dbReference>
<dbReference type="EMBL" id="JAUDFV010000138">
    <property type="protein sequence ID" value="KAL2725061.1"/>
    <property type="molecule type" value="Genomic_DNA"/>
</dbReference>
<dbReference type="GO" id="GO:0052717">
    <property type="term" value="F:tRNA-specific adenosine-34 deaminase activity"/>
    <property type="evidence" value="ECO:0007669"/>
    <property type="project" value="UniProtKB-EC"/>
</dbReference>
<organism evidence="5 6">
    <name type="scientific">Vespula squamosa</name>
    <name type="common">Southern yellow jacket</name>
    <name type="synonym">Wasp</name>
    <dbReference type="NCBI Taxonomy" id="30214"/>
    <lineage>
        <taxon>Eukaryota</taxon>
        <taxon>Metazoa</taxon>
        <taxon>Ecdysozoa</taxon>
        <taxon>Arthropoda</taxon>
        <taxon>Hexapoda</taxon>
        <taxon>Insecta</taxon>
        <taxon>Pterygota</taxon>
        <taxon>Neoptera</taxon>
        <taxon>Endopterygota</taxon>
        <taxon>Hymenoptera</taxon>
        <taxon>Apocrita</taxon>
        <taxon>Aculeata</taxon>
        <taxon>Vespoidea</taxon>
        <taxon>Vespidae</taxon>
        <taxon>Vespinae</taxon>
        <taxon>Vespula</taxon>
    </lineage>
</organism>
<reference evidence="5 6" key="1">
    <citation type="journal article" date="2024" name="Ann. Entomol. Soc. Am.">
        <title>Genomic analyses of the southern and eastern yellowjacket wasps (Hymenoptera: Vespidae) reveal evolutionary signatures of social life.</title>
        <authorList>
            <person name="Catto M.A."/>
            <person name="Caine P.B."/>
            <person name="Orr S.E."/>
            <person name="Hunt B.G."/>
            <person name="Goodisman M.A.D."/>
        </authorList>
    </citation>
    <scope>NUCLEOTIDE SEQUENCE [LARGE SCALE GENOMIC DNA]</scope>
    <source>
        <strain evidence="5">233</strain>
        <tissue evidence="5">Head and thorax</tissue>
    </source>
</reference>
<dbReference type="PANTHER" id="PTHR11079">
    <property type="entry name" value="CYTOSINE DEAMINASE FAMILY MEMBER"/>
    <property type="match status" value="1"/>
</dbReference>
<dbReference type="Gene3D" id="3.40.140.10">
    <property type="entry name" value="Cytidine Deaminase, domain 2"/>
    <property type="match status" value="1"/>
</dbReference>